<dbReference type="InterPro" id="IPR012340">
    <property type="entry name" value="NA-bd_OB-fold"/>
</dbReference>
<protein>
    <recommendedName>
        <fullName evidence="8 9">Elongation factor P</fullName>
        <shortName evidence="8">EF-P</shortName>
    </recommendedName>
</protein>
<dbReference type="InterPro" id="IPR015365">
    <property type="entry name" value="Elong-fact-P_C"/>
</dbReference>
<dbReference type="SUPFAM" id="SSF50249">
    <property type="entry name" value="Nucleic acid-binding proteins"/>
    <property type="match status" value="2"/>
</dbReference>
<dbReference type="NCBIfam" id="TIGR00038">
    <property type="entry name" value="efp"/>
    <property type="match status" value="1"/>
</dbReference>
<dbReference type="AlphaFoldDB" id="A0A1W1X1J4"/>
<dbReference type="SUPFAM" id="SSF50104">
    <property type="entry name" value="Translation proteins SH3-like domain"/>
    <property type="match status" value="1"/>
</dbReference>
<dbReference type="GO" id="GO:0005829">
    <property type="term" value="C:cytosol"/>
    <property type="evidence" value="ECO:0007669"/>
    <property type="project" value="UniProtKB-ARBA"/>
</dbReference>
<dbReference type="Gene3D" id="2.30.30.30">
    <property type="match status" value="1"/>
</dbReference>
<keyword evidence="4 8" id="KW-0963">Cytoplasm</keyword>
<keyword evidence="6 8" id="KW-0648">Protein biosynthesis</keyword>
<reference evidence="13 14" key="1">
    <citation type="submission" date="2017-04" db="EMBL/GenBank/DDBJ databases">
        <authorList>
            <person name="Afonso C.L."/>
            <person name="Miller P.J."/>
            <person name="Scott M.A."/>
            <person name="Spackman E."/>
            <person name="Goraichik I."/>
            <person name="Dimitrov K.M."/>
            <person name="Suarez D.L."/>
            <person name="Swayne D.E."/>
        </authorList>
    </citation>
    <scope>NUCLEOTIDE SEQUENCE [LARGE SCALE GENOMIC DNA]</scope>
    <source>
        <strain evidence="13 14">DSM 12555</strain>
    </source>
</reference>
<evidence type="ECO:0000313" key="14">
    <source>
        <dbReference type="Proteomes" id="UP000192468"/>
    </source>
</evidence>
<evidence type="ECO:0000256" key="3">
    <source>
        <dbReference type="ARBA" id="ARBA00009479"/>
    </source>
</evidence>
<dbReference type="RefSeq" id="WP_084113569.1">
    <property type="nucleotide sequence ID" value="NZ_FWXH01000002.1"/>
</dbReference>
<evidence type="ECO:0000256" key="5">
    <source>
        <dbReference type="ARBA" id="ARBA00022768"/>
    </source>
</evidence>
<comment type="function">
    <text evidence="7 8">Involved in peptide bond synthesis. Stimulates efficient translation and peptide-bond synthesis on native or reconstituted 70S ribosomes in vitro. Probably functions indirectly by altering the affinity of the ribosome for aminoacyl-tRNA, thus increasing their reactivity as acceptors for peptidyl transferase.</text>
</comment>
<evidence type="ECO:0000256" key="8">
    <source>
        <dbReference type="HAMAP-Rule" id="MF_00141"/>
    </source>
</evidence>
<feature type="domain" description="Translation elongation factor P/YeiP central" evidence="12">
    <location>
        <begin position="67"/>
        <end position="121"/>
    </location>
</feature>
<proteinExistence type="inferred from homology"/>
<evidence type="ECO:0000313" key="13">
    <source>
        <dbReference type="EMBL" id="SMC17598.1"/>
    </source>
</evidence>
<organism evidence="13 14">
    <name type="scientific">Clostridium acidisoli DSM 12555</name>
    <dbReference type="NCBI Taxonomy" id="1121291"/>
    <lineage>
        <taxon>Bacteria</taxon>
        <taxon>Bacillati</taxon>
        <taxon>Bacillota</taxon>
        <taxon>Clostridia</taxon>
        <taxon>Eubacteriales</taxon>
        <taxon>Clostridiaceae</taxon>
        <taxon>Clostridium</taxon>
    </lineage>
</organism>
<dbReference type="GO" id="GO:0043043">
    <property type="term" value="P:peptide biosynthetic process"/>
    <property type="evidence" value="ECO:0007669"/>
    <property type="project" value="InterPro"/>
</dbReference>
<comment type="similarity">
    <text evidence="3 8 10">Belongs to the elongation factor P family.</text>
</comment>
<dbReference type="Pfam" id="PF08207">
    <property type="entry name" value="EFP_N"/>
    <property type="match status" value="1"/>
</dbReference>
<dbReference type="CDD" id="cd05794">
    <property type="entry name" value="S1_EF-P_repeat_2"/>
    <property type="match status" value="1"/>
</dbReference>
<dbReference type="InterPro" id="IPR001059">
    <property type="entry name" value="Transl_elong_P/YeiP_cen"/>
</dbReference>
<dbReference type="PROSITE" id="PS01275">
    <property type="entry name" value="EFP"/>
    <property type="match status" value="1"/>
</dbReference>
<evidence type="ECO:0000256" key="10">
    <source>
        <dbReference type="RuleBase" id="RU004389"/>
    </source>
</evidence>
<comment type="subcellular location">
    <subcellularLocation>
        <location evidence="1 8">Cytoplasm</location>
    </subcellularLocation>
</comment>
<dbReference type="PANTHER" id="PTHR30053:SF12">
    <property type="entry name" value="ELONGATION FACTOR P (EF-P) FAMILY PROTEIN"/>
    <property type="match status" value="1"/>
</dbReference>
<evidence type="ECO:0000259" key="11">
    <source>
        <dbReference type="SMART" id="SM00841"/>
    </source>
</evidence>
<evidence type="ECO:0000256" key="1">
    <source>
        <dbReference type="ARBA" id="ARBA00004496"/>
    </source>
</evidence>
<dbReference type="STRING" id="1121291.SAMN02745134_00381"/>
<dbReference type="UniPathway" id="UPA00345"/>
<evidence type="ECO:0000256" key="7">
    <source>
        <dbReference type="ARBA" id="ARBA00025469"/>
    </source>
</evidence>
<feature type="domain" description="Elongation factor P C-terminal" evidence="11">
    <location>
        <begin position="129"/>
        <end position="184"/>
    </location>
</feature>
<dbReference type="InterPro" id="IPR020599">
    <property type="entry name" value="Transl_elong_fac_P/YeiP"/>
</dbReference>
<sequence>MISAGELRKGITFELDGQVYTVIDFLHVKPGKGAAFVRTKLRNVISGGVTETTFNPTAKLQDVVIERKEMQYLYSDGTLYYFMDQETYEQIPLSYEQVESAIKFLKENMFAVIKFYKGAAFSVEAPNFVELVITETDPGFKGNTATNTLKPATLETGAVVQVPLFVNEGETIKIDTRTGEYMERVK</sequence>
<dbReference type="NCBIfam" id="NF001810">
    <property type="entry name" value="PRK00529.1"/>
    <property type="match status" value="1"/>
</dbReference>
<dbReference type="OrthoDB" id="9801844at2"/>
<dbReference type="Pfam" id="PF09285">
    <property type="entry name" value="Elong-fact-P_C"/>
    <property type="match status" value="1"/>
</dbReference>
<dbReference type="Gene3D" id="2.40.50.140">
    <property type="entry name" value="Nucleic acid-binding proteins"/>
    <property type="match status" value="2"/>
</dbReference>
<dbReference type="PIRSF" id="PIRSF005901">
    <property type="entry name" value="EF-P"/>
    <property type="match status" value="1"/>
</dbReference>
<evidence type="ECO:0000259" key="12">
    <source>
        <dbReference type="SMART" id="SM01185"/>
    </source>
</evidence>
<dbReference type="InterPro" id="IPR014722">
    <property type="entry name" value="Rib_uL2_dom2"/>
</dbReference>
<dbReference type="SMART" id="SM01185">
    <property type="entry name" value="EFP"/>
    <property type="match status" value="1"/>
</dbReference>
<dbReference type="Proteomes" id="UP000192468">
    <property type="component" value="Unassembled WGS sequence"/>
</dbReference>
<accession>A0A1W1X1J4</accession>
<keyword evidence="14" id="KW-1185">Reference proteome</keyword>
<keyword evidence="5 8" id="KW-0251">Elongation factor</keyword>
<dbReference type="FunFam" id="2.40.50.140:FF:000004">
    <property type="entry name" value="Elongation factor P"/>
    <property type="match status" value="1"/>
</dbReference>
<dbReference type="InterPro" id="IPR013185">
    <property type="entry name" value="Transl_elong_KOW-like"/>
</dbReference>
<dbReference type="CDD" id="cd04470">
    <property type="entry name" value="S1_EF-P_repeat_1"/>
    <property type="match status" value="1"/>
</dbReference>
<dbReference type="HAMAP" id="MF_00141">
    <property type="entry name" value="EF_P"/>
    <property type="match status" value="1"/>
</dbReference>
<dbReference type="InterPro" id="IPR013852">
    <property type="entry name" value="Transl_elong_P/YeiP_CS"/>
</dbReference>
<evidence type="ECO:0000256" key="4">
    <source>
        <dbReference type="ARBA" id="ARBA00022490"/>
    </source>
</evidence>
<dbReference type="InterPro" id="IPR011768">
    <property type="entry name" value="Transl_elongation_fac_P"/>
</dbReference>
<comment type="pathway">
    <text evidence="2 8">Protein biosynthesis; polypeptide chain elongation.</text>
</comment>
<name>A0A1W1X1J4_9CLOT</name>
<dbReference type="FunFam" id="2.40.50.140:FF:000009">
    <property type="entry name" value="Elongation factor P"/>
    <property type="match status" value="1"/>
</dbReference>
<dbReference type="InterPro" id="IPR008991">
    <property type="entry name" value="Translation_prot_SH3-like_sf"/>
</dbReference>
<evidence type="ECO:0000256" key="9">
    <source>
        <dbReference type="NCBIfam" id="TIGR00038"/>
    </source>
</evidence>
<evidence type="ECO:0000256" key="2">
    <source>
        <dbReference type="ARBA" id="ARBA00004815"/>
    </source>
</evidence>
<dbReference type="FunFam" id="2.30.30.30:FF:000003">
    <property type="entry name" value="Elongation factor P"/>
    <property type="match status" value="1"/>
</dbReference>
<dbReference type="GO" id="GO:0003746">
    <property type="term" value="F:translation elongation factor activity"/>
    <property type="evidence" value="ECO:0007669"/>
    <property type="project" value="UniProtKB-UniRule"/>
</dbReference>
<evidence type="ECO:0000256" key="6">
    <source>
        <dbReference type="ARBA" id="ARBA00022917"/>
    </source>
</evidence>
<gene>
    <name evidence="8" type="primary">efp</name>
    <name evidence="13" type="ORF">SAMN02745134_00381</name>
</gene>
<dbReference type="EMBL" id="FWXH01000002">
    <property type="protein sequence ID" value="SMC17598.1"/>
    <property type="molecule type" value="Genomic_DNA"/>
</dbReference>
<dbReference type="PANTHER" id="PTHR30053">
    <property type="entry name" value="ELONGATION FACTOR P"/>
    <property type="match status" value="1"/>
</dbReference>
<dbReference type="SMART" id="SM00841">
    <property type="entry name" value="Elong-fact-P_C"/>
    <property type="match status" value="1"/>
</dbReference>
<dbReference type="Pfam" id="PF01132">
    <property type="entry name" value="EFP"/>
    <property type="match status" value="1"/>
</dbReference>